<dbReference type="AlphaFoldDB" id="A0A0R2H814"/>
<protein>
    <submittedName>
        <fullName evidence="3">DUF308 domain-containing protein</fullName>
    </submittedName>
</protein>
<evidence type="ECO:0000256" key="1">
    <source>
        <dbReference type="SAM" id="Phobius"/>
    </source>
</evidence>
<sequence length="169" mass="19039">MENRINKFDPFALILGVLFIVIAIFSIKNPLSTFRMVIIIAAIASLSTGFYKLFWIRPFLGKTTWLTLNAVLDIIVGFLMLFNDSFGMVYVSVLIALMFLGDSFTTLWLANYIRNFSHKYFVLDVFISILGIILGIVLLFSPLITAISISMMIALLFLIFGISLIIHAI</sequence>
<reference evidence="2 6" key="1">
    <citation type="submission" date="2019-10" db="EMBL/GenBank/DDBJ databases">
        <authorList>
            <person name="Irmler S."/>
            <person name="Berthoud H."/>
            <person name="Roetschi A."/>
            <person name="Arias E."/>
            <person name="Shani N."/>
            <person name="Wuethrich D."/>
            <person name="Bruggmann R."/>
        </authorList>
    </citation>
    <scope>NUCLEOTIDE SEQUENCE [LARGE SCALE GENOMIC DNA]</scope>
    <source>
        <strain evidence="2 6">FAM13073</strain>
    </source>
</reference>
<dbReference type="GeneID" id="33061479"/>
<evidence type="ECO:0000313" key="7">
    <source>
        <dbReference type="Proteomes" id="UP001194632"/>
    </source>
</evidence>
<dbReference type="Proteomes" id="UP001214131">
    <property type="component" value="Chromosome"/>
</dbReference>
<gene>
    <name evidence="2" type="ORF">GBO79_00200</name>
    <name evidence="3" type="ORF">ITQ90_02275</name>
    <name evidence="4" type="ORF">ITQ97_02820</name>
    <name evidence="5" type="ORF">PWB86_01435</name>
</gene>
<evidence type="ECO:0000313" key="8">
    <source>
        <dbReference type="Proteomes" id="UP001214131"/>
    </source>
</evidence>
<keyword evidence="6" id="KW-1185">Reference proteome</keyword>
<dbReference type="PANTHER" id="PTHR34989">
    <property type="entry name" value="PROTEIN HDED"/>
    <property type="match status" value="1"/>
</dbReference>
<evidence type="ECO:0000313" key="2">
    <source>
        <dbReference type="EMBL" id="KAF0414779.1"/>
    </source>
</evidence>
<dbReference type="InterPro" id="IPR005325">
    <property type="entry name" value="DUF308_memb"/>
</dbReference>
<organism evidence="3 7">
    <name type="scientific">Pediococcus pentosaceus</name>
    <dbReference type="NCBI Taxonomy" id="1255"/>
    <lineage>
        <taxon>Bacteria</taxon>
        <taxon>Bacillati</taxon>
        <taxon>Bacillota</taxon>
        <taxon>Bacilli</taxon>
        <taxon>Lactobacillales</taxon>
        <taxon>Lactobacillaceae</taxon>
        <taxon>Pediococcus</taxon>
    </lineage>
</organism>
<dbReference type="PANTHER" id="PTHR34989:SF1">
    <property type="entry name" value="PROTEIN HDED"/>
    <property type="match status" value="1"/>
</dbReference>
<feature type="transmembrane region" description="Helical" evidence="1">
    <location>
        <begin position="33"/>
        <end position="51"/>
    </location>
</feature>
<dbReference type="EMBL" id="CP118739">
    <property type="protein sequence ID" value="WEA57578.1"/>
    <property type="molecule type" value="Genomic_DNA"/>
</dbReference>
<name>A0A0R2H814_PEDPE</name>
<feature type="transmembrane region" description="Helical" evidence="1">
    <location>
        <begin position="7"/>
        <end position="27"/>
    </location>
</feature>
<reference evidence="3" key="4">
    <citation type="submission" date="2020-11" db="EMBL/GenBank/DDBJ databases">
        <title>Antibiotic susceptibility profiles of Pediococcus pentosaceus from various origins and their implications for the safety assessment of strains with food-technology applications.</title>
        <authorList>
            <person name="Shani N."/>
            <person name="Oberhaensli S."/>
            <person name="Arias E."/>
        </authorList>
    </citation>
    <scope>NUCLEOTIDE SEQUENCE</scope>
    <source>
        <strain evidence="4">FAM 19164</strain>
        <strain evidence="3">FAM 24207</strain>
    </source>
</reference>
<dbReference type="RefSeq" id="WP_011673190.1">
    <property type="nucleotide sequence ID" value="NZ_BJZY01000002.1"/>
</dbReference>
<dbReference type="EMBL" id="JADOFV010000001">
    <property type="protein sequence ID" value="MBF7126771.1"/>
    <property type="molecule type" value="Genomic_DNA"/>
</dbReference>
<proteinExistence type="predicted"/>
<reference evidence="6" key="3">
    <citation type="submission" date="2020-03" db="EMBL/GenBank/DDBJ databases">
        <title>SpeciesPrimer: A bioinformatics pipeline dedicated to the design of qPCR primers for the quantification of bacterial species.</title>
        <authorList>
            <person name="Dreier M."/>
            <person name="Berthoud H."/>
            <person name="Shani N."/>
            <person name="Wechsler D."/>
            <person name="Junier P."/>
        </authorList>
    </citation>
    <scope>NUCLEOTIDE SEQUENCE [LARGE SCALE GENOMIC DNA]</scope>
    <source>
        <strain evidence="6">FAM13073</strain>
    </source>
</reference>
<dbReference type="Proteomes" id="UP001194632">
    <property type="component" value="Unassembled WGS sequence"/>
</dbReference>
<dbReference type="Proteomes" id="UP000743107">
    <property type="component" value="Unassembled WGS sequence"/>
</dbReference>
<dbReference type="OMA" id="LFAIWFF"/>
<reference evidence="2" key="2">
    <citation type="submission" date="2019-12" db="EMBL/GenBank/DDBJ databases">
        <title>SpeciesPrimer: A bioinformatics pipeline dedicated to the design of qPCR primers for the quantification of bacterial species.</title>
        <authorList>
            <person name="Dreier M."/>
            <person name="Berthoud H."/>
            <person name="Shani N."/>
            <person name="Wechsler D."/>
            <person name="Junier P."/>
        </authorList>
    </citation>
    <scope>NUCLEOTIDE SEQUENCE</scope>
    <source>
        <strain evidence="2">FAM13073</strain>
    </source>
</reference>
<feature type="transmembrane region" description="Helical" evidence="1">
    <location>
        <begin position="121"/>
        <end position="140"/>
    </location>
</feature>
<evidence type="ECO:0000313" key="4">
    <source>
        <dbReference type="EMBL" id="MBF7126771.1"/>
    </source>
</evidence>
<keyword evidence="1" id="KW-0812">Transmembrane</keyword>
<keyword evidence="1" id="KW-0472">Membrane</keyword>
<evidence type="ECO:0000313" key="3">
    <source>
        <dbReference type="EMBL" id="MBF7114333.1"/>
    </source>
</evidence>
<feature type="transmembrane region" description="Helical" evidence="1">
    <location>
        <begin position="88"/>
        <end position="109"/>
    </location>
</feature>
<dbReference type="InterPro" id="IPR052712">
    <property type="entry name" value="Acid_resist_chaperone_HdeD"/>
</dbReference>
<reference evidence="5 8" key="5">
    <citation type="submission" date="2023-02" db="EMBL/GenBank/DDBJ databases">
        <title>Comparative genomics and fermentation flavor characterization of five lactic acid bacteria reveal flavor biosynthesis metabolic pathways in fermented muskmelon puree.</title>
        <authorList>
            <person name="Yuan L."/>
            <person name="Li M."/>
            <person name="Xu X."/>
            <person name="Lao F."/>
            <person name="Wu J."/>
        </authorList>
    </citation>
    <scope>NUCLEOTIDE SEQUENCE [LARGE SCALE GENOMIC DNA]</scope>
    <source>
        <strain evidence="5 8">Ca-4</strain>
    </source>
</reference>
<dbReference type="GO" id="GO:0005886">
    <property type="term" value="C:plasma membrane"/>
    <property type="evidence" value="ECO:0007669"/>
    <property type="project" value="TreeGrafter"/>
</dbReference>
<evidence type="ECO:0000313" key="6">
    <source>
        <dbReference type="Proteomes" id="UP000472573"/>
    </source>
</evidence>
<dbReference type="EMBL" id="JADOFP010000002">
    <property type="protein sequence ID" value="MBF7114333.1"/>
    <property type="molecule type" value="Genomic_DNA"/>
</dbReference>
<feature type="transmembrane region" description="Helical" evidence="1">
    <location>
        <begin position="146"/>
        <end position="166"/>
    </location>
</feature>
<accession>A0A0R2H814</accession>
<dbReference type="Proteomes" id="UP000472573">
    <property type="component" value="Unassembled WGS sequence"/>
</dbReference>
<evidence type="ECO:0000313" key="5">
    <source>
        <dbReference type="EMBL" id="WEA57578.1"/>
    </source>
</evidence>
<dbReference type="Pfam" id="PF03729">
    <property type="entry name" value="DUF308"/>
    <property type="match status" value="2"/>
</dbReference>
<dbReference type="EMBL" id="WENB01000001">
    <property type="protein sequence ID" value="KAF0414779.1"/>
    <property type="molecule type" value="Genomic_DNA"/>
</dbReference>
<keyword evidence="1" id="KW-1133">Transmembrane helix</keyword>